<proteinExistence type="predicted"/>
<organism evidence="1 2">
    <name type="scientific">Arthrobacter bussei</name>
    <dbReference type="NCBI Taxonomy" id="2594179"/>
    <lineage>
        <taxon>Bacteria</taxon>
        <taxon>Bacillati</taxon>
        <taxon>Actinomycetota</taxon>
        <taxon>Actinomycetes</taxon>
        <taxon>Micrococcales</taxon>
        <taxon>Micrococcaceae</taxon>
        <taxon>Arthrobacter</taxon>
    </lineage>
</organism>
<dbReference type="RefSeq" id="WP_152813433.1">
    <property type="nucleotide sequence ID" value="NZ_VJXX01000001.1"/>
</dbReference>
<evidence type="ECO:0000313" key="2">
    <source>
        <dbReference type="Proteomes" id="UP000326464"/>
    </source>
</evidence>
<comment type="caution">
    <text evidence="1">The sequence shown here is derived from an EMBL/GenBank/DDBJ whole genome shotgun (WGS) entry which is preliminary data.</text>
</comment>
<dbReference type="OrthoDB" id="4950053at2"/>
<sequence>MSQIVLGSPAPLRSCPAASTIFPAPPCRFCSGSFCLRVEPRLLSLWWAPGAVLGLTDVAGAAEVIRDVSDGYRLPLVVHLQGMVGIAAAARTLILESSLSSRIAYVGTGPVDQVIAAFLDQGLSETRYFECPRAAQEWALGGRDG</sequence>
<reference evidence="2" key="1">
    <citation type="submission" date="2019-07" db="EMBL/GenBank/DDBJ databases">
        <title>Arthrobacter KR32 sp. nov., isolated from mountain cheese made of cows milk.</title>
        <authorList>
            <person name="Flegler A."/>
        </authorList>
    </citation>
    <scope>NUCLEOTIDE SEQUENCE [LARGE SCALE GENOMIC DNA]</scope>
    <source>
        <strain evidence="2">KR32</strain>
    </source>
</reference>
<dbReference type="Proteomes" id="UP000326464">
    <property type="component" value="Unassembled WGS sequence"/>
</dbReference>
<keyword evidence="2" id="KW-1185">Reference proteome</keyword>
<dbReference type="EMBL" id="VJXX01000001">
    <property type="protein sequence ID" value="MPY10525.1"/>
    <property type="molecule type" value="Genomic_DNA"/>
</dbReference>
<name>A0A7X1TNF7_9MICC</name>
<evidence type="ECO:0008006" key="3">
    <source>
        <dbReference type="Google" id="ProtNLM"/>
    </source>
</evidence>
<dbReference type="AlphaFoldDB" id="A0A7X1TNF7"/>
<protein>
    <recommendedName>
        <fullName evidence="3">STAS/SEC14 domain-containing protein</fullName>
    </recommendedName>
</protein>
<accession>A0A7X1TNF7</accession>
<evidence type="ECO:0000313" key="1">
    <source>
        <dbReference type="EMBL" id="MPY10525.1"/>
    </source>
</evidence>
<dbReference type="Gene3D" id="3.40.1680.10">
    <property type="entry name" value="yp_829618.1 domain like"/>
    <property type="match status" value="1"/>
</dbReference>
<gene>
    <name evidence="1" type="ORF">FNH21_07270</name>
</gene>